<comment type="caution">
    <text evidence="2">The sequence shown here is derived from an EMBL/GenBank/DDBJ whole genome shotgun (WGS) entry which is preliminary data.</text>
</comment>
<dbReference type="SUPFAM" id="SSF56349">
    <property type="entry name" value="DNA breaking-rejoining enzymes"/>
    <property type="match status" value="1"/>
</dbReference>
<dbReference type="EMBL" id="SMOD01000127">
    <property type="protein sequence ID" value="TDF97290.1"/>
    <property type="molecule type" value="Genomic_DNA"/>
</dbReference>
<dbReference type="Gene3D" id="1.10.443.10">
    <property type="entry name" value="Intergrase catalytic core"/>
    <property type="match status" value="1"/>
</dbReference>
<keyword evidence="1" id="KW-0233">DNA recombination</keyword>
<reference evidence="2 3" key="1">
    <citation type="submission" date="2019-03" db="EMBL/GenBank/DDBJ databases">
        <title>Paraburkholderia sp. isolated from native Mimosa gymnas in Guartela State Park, Brazil.</title>
        <authorList>
            <person name="Paulitsch F."/>
            <person name="Hungria M."/>
            <person name="Delamuta J.R.M."/>
            <person name="Ribeiro R.A."/>
            <person name="Dall'Agnol R."/>
            <person name="Silva J.S.B."/>
        </authorList>
    </citation>
    <scope>NUCLEOTIDE SEQUENCE [LARGE SCALE GENOMIC DNA]</scope>
    <source>
        <strain evidence="2 3">CNPSo 3008</strain>
    </source>
</reference>
<name>A0A4R5KR85_9BURK</name>
<sequence>VVRRSVIALWLGHESVETTEIYVEATLAMKEQALEKATPRRGKPGRFKPTDELLDFLNSL</sequence>
<protein>
    <submittedName>
        <fullName evidence="2">Integrase</fullName>
    </submittedName>
</protein>
<proteinExistence type="predicted"/>
<evidence type="ECO:0000313" key="3">
    <source>
        <dbReference type="Proteomes" id="UP000295606"/>
    </source>
</evidence>
<feature type="non-terminal residue" evidence="2">
    <location>
        <position position="1"/>
    </location>
</feature>
<dbReference type="GO" id="GO:0006310">
    <property type="term" value="P:DNA recombination"/>
    <property type="evidence" value="ECO:0007669"/>
    <property type="project" value="UniProtKB-KW"/>
</dbReference>
<dbReference type="Proteomes" id="UP000295606">
    <property type="component" value="Unassembled WGS sequence"/>
</dbReference>
<dbReference type="GO" id="GO:0015074">
    <property type="term" value="P:DNA integration"/>
    <property type="evidence" value="ECO:0007669"/>
    <property type="project" value="InterPro"/>
</dbReference>
<dbReference type="GO" id="GO:0003677">
    <property type="term" value="F:DNA binding"/>
    <property type="evidence" value="ECO:0007669"/>
    <property type="project" value="InterPro"/>
</dbReference>
<evidence type="ECO:0000256" key="1">
    <source>
        <dbReference type="ARBA" id="ARBA00023172"/>
    </source>
</evidence>
<accession>A0A4R5KR85</accession>
<gene>
    <name evidence="2" type="ORF">E1N52_43380</name>
</gene>
<dbReference type="AlphaFoldDB" id="A0A4R5KR85"/>
<organism evidence="2 3">
    <name type="scientific">Paraburkholderia guartelaensis</name>
    <dbReference type="NCBI Taxonomy" id="2546446"/>
    <lineage>
        <taxon>Bacteria</taxon>
        <taxon>Pseudomonadati</taxon>
        <taxon>Pseudomonadota</taxon>
        <taxon>Betaproteobacteria</taxon>
        <taxon>Burkholderiales</taxon>
        <taxon>Burkholderiaceae</taxon>
        <taxon>Paraburkholderia</taxon>
    </lineage>
</organism>
<dbReference type="InterPro" id="IPR013762">
    <property type="entry name" value="Integrase-like_cat_sf"/>
</dbReference>
<dbReference type="InterPro" id="IPR011010">
    <property type="entry name" value="DNA_brk_join_enz"/>
</dbReference>
<evidence type="ECO:0000313" key="2">
    <source>
        <dbReference type="EMBL" id="TDF97290.1"/>
    </source>
</evidence>